<evidence type="ECO:0000313" key="3">
    <source>
        <dbReference type="Proteomes" id="UP000623010"/>
    </source>
</evidence>
<name>A0A918RBY1_9ACTN</name>
<comment type="caution">
    <text evidence="2">The sequence shown here is derived from an EMBL/GenBank/DDBJ whole genome shotgun (WGS) entry which is preliminary data.</text>
</comment>
<reference evidence="2" key="2">
    <citation type="submission" date="2020-09" db="EMBL/GenBank/DDBJ databases">
        <authorList>
            <person name="Sun Q."/>
            <person name="Ohkuma M."/>
        </authorList>
    </citation>
    <scope>NUCLEOTIDE SEQUENCE</scope>
    <source>
        <strain evidence="2">JCM 5016</strain>
    </source>
</reference>
<feature type="region of interest" description="Disordered" evidence="1">
    <location>
        <begin position="219"/>
        <end position="281"/>
    </location>
</feature>
<feature type="region of interest" description="Disordered" evidence="1">
    <location>
        <begin position="80"/>
        <end position="131"/>
    </location>
</feature>
<feature type="compositionally biased region" description="Basic and acidic residues" evidence="1">
    <location>
        <begin position="110"/>
        <end position="120"/>
    </location>
</feature>
<accession>A0A918RBY1</accession>
<dbReference type="AlphaFoldDB" id="A0A918RBY1"/>
<protein>
    <submittedName>
        <fullName evidence="2">Uncharacterized protein</fullName>
    </submittedName>
</protein>
<feature type="compositionally biased region" description="Low complexity" evidence="1">
    <location>
        <begin position="243"/>
        <end position="262"/>
    </location>
</feature>
<evidence type="ECO:0000313" key="2">
    <source>
        <dbReference type="EMBL" id="GGZ92735.1"/>
    </source>
</evidence>
<keyword evidence="3" id="KW-1185">Reference proteome</keyword>
<organism evidence="2 3">
    <name type="scientific">Streptomyces echinoruber</name>
    <dbReference type="NCBI Taxonomy" id="68898"/>
    <lineage>
        <taxon>Bacteria</taxon>
        <taxon>Bacillati</taxon>
        <taxon>Actinomycetota</taxon>
        <taxon>Actinomycetes</taxon>
        <taxon>Kitasatosporales</taxon>
        <taxon>Streptomycetaceae</taxon>
        <taxon>Streptomyces</taxon>
    </lineage>
</organism>
<dbReference type="EMBL" id="BMWH01000013">
    <property type="protein sequence ID" value="GGZ92735.1"/>
    <property type="molecule type" value="Genomic_DNA"/>
</dbReference>
<gene>
    <name evidence="2" type="ORF">GCM10010389_34070</name>
</gene>
<sequence length="281" mass="28360">MRFRGRKSTAGAGAGRLPTSCGPPVDLLRTLREEDGGTDLRGIRISDRCSTLARMSWTRGPLAALAAGALLAASAAGCGSGGAHGRGDGKGTGGATSSPAAGRLLDGTDEQGRRLREADAGRAPGVDVEVRPDGGDRWDVRLTVHRFRFSPAGASPRAAAGRGYARLLVDGRPVAVLHGPDHHLPGRLVPHGTHRVTARLYADDGTAWAVGGKPVQSTVDLTASGPAASRTAASGPDVSESDAPGPARPATAAPVPAAATAPRPRPPAEGHGSPHRGGKAS</sequence>
<evidence type="ECO:0000256" key="1">
    <source>
        <dbReference type="SAM" id="MobiDB-lite"/>
    </source>
</evidence>
<feature type="compositionally biased region" description="Gly residues" evidence="1">
    <location>
        <begin position="80"/>
        <end position="94"/>
    </location>
</feature>
<feature type="region of interest" description="Disordered" evidence="1">
    <location>
        <begin position="1"/>
        <end position="25"/>
    </location>
</feature>
<proteinExistence type="predicted"/>
<dbReference type="Proteomes" id="UP000623010">
    <property type="component" value="Unassembled WGS sequence"/>
</dbReference>
<reference evidence="2" key="1">
    <citation type="journal article" date="2014" name="Int. J. Syst. Evol. Microbiol.">
        <title>Complete genome sequence of Corynebacterium casei LMG S-19264T (=DSM 44701T), isolated from a smear-ripened cheese.</title>
        <authorList>
            <consortium name="US DOE Joint Genome Institute (JGI-PGF)"/>
            <person name="Walter F."/>
            <person name="Albersmeier A."/>
            <person name="Kalinowski J."/>
            <person name="Ruckert C."/>
        </authorList>
    </citation>
    <scope>NUCLEOTIDE SEQUENCE</scope>
    <source>
        <strain evidence="2">JCM 5016</strain>
    </source>
</reference>